<reference evidence="3" key="1">
    <citation type="submission" date="2017-04" db="EMBL/GenBank/DDBJ databases">
        <authorList>
            <person name="Varghese N."/>
            <person name="Submissions S."/>
        </authorList>
    </citation>
    <scope>NUCLEOTIDE SEQUENCE [LARGE SCALE GENOMIC DNA]</scope>
    <source>
        <strain evidence="3">NIO-1021</strain>
    </source>
</reference>
<organism evidence="2 3">
    <name type="scientific">Kocuria marina subsp. indica</name>
    <dbReference type="NCBI Taxonomy" id="1049583"/>
    <lineage>
        <taxon>Bacteria</taxon>
        <taxon>Bacillati</taxon>
        <taxon>Actinomycetota</taxon>
        <taxon>Actinomycetes</taxon>
        <taxon>Micrococcales</taxon>
        <taxon>Micrococcaceae</taxon>
        <taxon>Kocuria</taxon>
    </lineage>
</organism>
<proteinExistence type="predicted"/>
<accession>A0A1X7CRZ3</accession>
<evidence type="ECO:0000313" key="2">
    <source>
        <dbReference type="EMBL" id="SMF01374.1"/>
    </source>
</evidence>
<feature type="region of interest" description="Disordered" evidence="1">
    <location>
        <begin position="1"/>
        <end position="107"/>
    </location>
</feature>
<gene>
    <name evidence="2" type="ORF">SAMN06296028_10591</name>
</gene>
<evidence type="ECO:0000256" key="1">
    <source>
        <dbReference type="SAM" id="MobiDB-lite"/>
    </source>
</evidence>
<dbReference type="EMBL" id="FXAC01000005">
    <property type="protein sequence ID" value="SMF01374.1"/>
    <property type="molecule type" value="Genomic_DNA"/>
</dbReference>
<dbReference type="AlphaFoldDB" id="A0A1X7CRZ3"/>
<sequence length="317" mass="33692">MSTPQPSPAAMRGRKDPALGVRPVDYTSWRPSERQGDADAVGDDSEPRAGAAPDGTPRSGPGPRTVPGADGTRAVPAAGGAPKPGPGPRTVPAGEPTTPIASEAPRELTVDPQLAEFVRLLRAGITPDTTAPERAFYTVDSDLSGAPALEVPADGVVVQGVWDVSESALQAVVADPEDTWTADLGRTDYYVRGRLCVQVTRAEHRVVGIYRSGWAIARRPDETWADTPDSLEHTGAKPGGSGTRYPTNRRELLERLRGAGFEVTTSGPTHGKITHPDVPGRFLPFSSTPSSQRYGRHVTTAVKRVFGIDLRDPTKTR</sequence>
<protein>
    <submittedName>
        <fullName evidence="2">Uncharacterized protein</fullName>
    </submittedName>
</protein>
<feature type="region of interest" description="Disordered" evidence="1">
    <location>
        <begin position="224"/>
        <end position="247"/>
    </location>
</feature>
<name>A0A1X7CRZ3_9MICC</name>
<keyword evidence="3" id="KW-1185">Reference proteome</keyword>
<dbReference type="RefSeq" id="WP_240505614.1">
    <property type="nucleotide sequence ID" value="NZ_FXAC01000005.1"/>
</dbReference>
<evidence type="ECO:0000313" key="3">
    <source>
        <dbReference type="Proteomes" id="UP000192929"/>
    </source>
</evidence>
<dbReference type="Proteomes" id="UP000192929">
    <property type="component" value="Unassembled WGS sequence"/>
</dbReference>